<reference evidence="2" key="1">
    <citation type="submission" date="2022-02" db="EMBL/GenBank/DDBJ databases">
        <title>Halalkalibacter sp. nov. isolated from Lonar Lake, India.</title>
        <authorList>
            <person name="Joshi A."/>
            <person name="Thite S."/>
            <person name="Lodha T."/>
        </authorList>
    </citation>
    <scope>NUCLEOTIDE SEQUENCE</scope>
    <source>
        <strain evidence="2">MEB205</strain>
    </source>
</reference>
<keyword evidence="1" id="KW-0812">Transmembrane</keyword>
<dbReference type="AlphaFoldDB" id="A0A9X2A2F3"/>
<feature type="transmembrane region" description="Helical" evidence="1">
    <location>
        <begin position="12"/>
        <end position="40"/>
    </location>
</feature>
<gene>
    <name evidence="2" type="ORF">MF646_06000</name>
</gene>
<dbReference type="Pfam" id="PF09964">
    <property type="entry name" value="DUF2198"/>
    <property type="match status" value="1"/>
</dbReference>
<proteinExistence type="predicted"/>
<comment type="caution">
    <text evidence="2">The sequence shown here is derived from an EMBL/GenBank/DDBJ whole genome shotgun (WGS) entry which is preliminary data.</text>
</comment>
<name>A0A9X2A2F3_9BACI</name>
<evidence type="ECO:0000256" key="1">
    <source>
        <dbReference type="SAM" id="Phobius"/>
    </source>
</evidence>
<keyword evidence="1" id="KW-0472">Membrane</keyword>
<keyword evidence="1" id="KW-1133">Transmembrane helix</keyword>
<keyword evidence="3" id="KW-1185">Reference proteome</keyword>
<evidence type="ECO:0000313" key="3">
    <source>
        <dbReference type="Proteomes" id="UP001139150"/>
    </source>
</evidence>
<sequence>MLDLVLALVIPFLLMIVVTRVTFSILGACIVTWMIVLFVLQIHQQSWFVGVLAIISFIVGLIVAKKRLTHKQGM</sequence>
<dbReference type="EMBL" id="JAKRYL010000005">
    <property type="protein sequence ID" value="MCL7746675.1"/>
    <property type="molecule type" value="Genomic_DNA"/>
</dbReference>
<dbReference type="InterPro" id="IPR019242">
    <property type="entry name" value="DUF2198"/>
</dbReference>
<feature type="transmembrane region" description="Helical" evidence="1">
    <location>
        <begin position="46"/>
        <end position="64"/>
    </location>
</feature>
<accession>A0A9X2A2F3</accession>
<organism evidence="2 3">
    <name type="scientific">Halalkalibacter alkaliphilus</name>
    <dbReference type="NCBI Taxonomy" id="2917993"/>
    <lineage>
        <taxon>Bacteria</taxon>
        <taxon>Bacillati</taxon>
        <taxon>Bacillota</taxon>
        <taxon>Bacilli</taxon>
        <taxon>Bacillales</taxon>
        <taxon>Bacillaceae</taxon>
        <taxon>Halalkalibacter</taxon>
    </lineage>
</organism>
<dbReference type="RefSeq" id="WP_250095594.1">
    <property type="nucleotide sequence ID" value="NZ_JAKRYL010000005.1"/>
</dbReference>
<dbReference type="Proteomes" id="UP001139150">
    <property type="component" value="Unassembled WGS sequence"/>
</dbReference>
<protein>
    <submittedName>
        <fullName evidence="2">CsbA family protein</fullName>
    </submittedName>
</protein>
<evidence type="ECO:0000313" key="2">
    <source>
        <dbReference type="EMBL" id="MCL7746675.1"/>
    </source>
</evidence>